<dbReference type="EMBL" id="JFHD01000074">
    <property type="protein sequence ID" value="KDR24694.1"/>
    <property type="molecule type" value="Genomic_DNA"/>
</dbReference>
<comment type="caution">
    <text evidence="1">The sequence shown here is derived from an EMBL/GenBank/DDBJ whole genome shotgun (WGS) entry which is preliminary data.</text>
</comment>
<name>A0A656QA76_9BURK</name>
<evidence type="ECO:0000313" key="2">
    <source>
        <dbReference type="Proteomes" id="UP000027451"/>
    </source>
</evidence>
<sequence>MRGLRGSSNAFKFLHWPQTLQKPSFDQPSGCTAYAMILSVGLSSRYGIKRRLRLHRELKSSVVNVAGARVAKENCVIAKILMTCKMRSKQRFLIFNKAFLVIGAHPFSCSQGSPRVRQPIGPTERQLCLLGLSCQHVVHCTGARAYKHALDRNLGMRLKWKFVKRYAAS</sequence>
<reference evidence="1 2" key="1">
    <citation type="submission" date="2014-03" db="EMBL/GenBank/DDBJ databases">
        <title>Draft Genome Sequences of Four Burkholderia Strains.</title>
        <authorList>
            <person name="Liu X.Y."/>
            <person name="Li C.X."/>
            <person name="Xu J.H."/>
        </authorList>
    </citation>
    <scope>NUCLEOTIDE SEQUENCE [LARGE SCALE GENOMIC DNA]</scope>
    <source>
        <strain evidence="1 2">OP-1</strain>
    </source>
</reference>
<dbReference type="Proteomes" id="UP000027451">
    <property type="component" value="Unassembled WGS sequence"/>
</dbReference>
<accession>A0A656QA76</accession>
<keyword evidence="2" id="KW-1185">Reference proteome</keyword>
<evidence type="ECO:0000313" key="1">
    <source>
        <dbReference type="EMBL" id="KDR24694.1"/>
    </source>
</evidence>
<dbReference type="AlphaFoldDB" id="A0A656QA76"/>
<proteinExistence type="predicted"/>
<protein>
    <submittedName>
        <fullName evidence="1">Uncharacterized protein</fullName>
    </submittedName>
</protein>
<gene>
    <name evidence="1" type="ORF">BG60_35755</name>
</gene>
<organism evidence="1 2">
    <name type="scientific">Caballeronia zhejiangensis</name>
    <dbReference type="NCBI Taxonomy" id="871203"/>
    <lineage>
        <taxon>Bacteria</taxon>
        <taxon>Pseudomonadati</taxon>
        <taxon>Pseudomonadota</taxon>
        <taxon>Betaproteobacteria</taxon>
        <taxon>Burkholderiales</taxon>
        <taxon>Burkholderiaceae</taxon>
        <taxon>Caballeronia</taxon>
    </lineage>
</organism>